<evidence type="ECO:0000313" key="2">
    <source>
        <dbReference type="EMBL" id="SUZ59766.1"/>
    </source>
</evidence>
<name>A0A381NYQ3_9ZZZZ</name>
<reference evidence="2" key="1">
    <citation type="submission" date="2018-05" db="EMBL/GenBank/DDBJ databases">
        <authorList>
            <person name="Lanie J.A."/>
            <person name="Ng W.-L."/>
            <person name="Kazmierczak K.M."/>
            <person name="Andrzejewski T.M."/>
            <person name="Davidsen T.M."/>
            <person name="Wayne K.J."/>
            <person name="Tettelin H."/>
            <person name="Glass J.I."/>
            <person name="Rusch D."/>
            <person name="Podicherti R."/>
            <person name="Tsui H.-C.T."/>
            <person name="Winkler M.E."/>
        </authorList>
    </citation>
    <scope>NUCLEOTIDE SEQUENCE</scope>
</reference>
<evidence type="ECO:0000256" key="1">
    <source>
        <dbReference type="SAM" id="MobiDB-lite"/>
    </source>
</evidence>
<dbReference type="AlphaFoldDB" id="A0A381NYQ3"/>
<accession>A0A381NYQ3</accession>
<dbReference type="PROSITE" id="PS51257">
    <property type="entry name" value="PROKAR_LIPOPROTEIN"/>
    <property type="match status" value="1"/>
</dbReference>
<sequence length="382" mass="43223">MFKFFIIFFALLFIIFTGCSTKSSDSLSEEKQQELEQEKITEDLEKKADEFPVSLDAAATAEETEPAPTSDENELKAQKEQKTPEVFKPEQQESDDASMIDKTNSGHMLDRFELIPDKQTPFLTFQGFFDPGQFHHIQITPGNSKTETIVILPNTFINNVLFPERVVTSFSDDGILEKLKIEEKITSTESGGIDFQVILSISSIEEHMLVLDSEKSDSRRLTFALQKPKKKKIQTIATKEQRVENVVEAKVVPPKNNLREAMLLHPVTALMSFRHFDQLNVAILNASPHLGGAQRLAVMLDRQQKRMIEKRMGMKLKIVNISSVREQTILPKTKIYFHANFLKAALILAEVLPGEQVLEPVPDSRVSNLATDVKIYVGNNFE</sequence>
<organism evidence="2">
    <name type="scientific">marine metagenome</name>
    <dbReference type="NCBI Taxonomy" id="408172"/>
    <lineage>
        <taxon>unclassified sequences</taxon>
        <taxon>metagenomes</taxon>
        <taxon>ecological metagenomes</taxon>
    </lineage>
</organism>
<dbReference type="EMBL" id="UINC01000698">
    <property type="protein sequence ID" value="SUZ59766.1"/>
    <property type="molecule type" value="Genomic_DNA"/>
</dbReference>
<proteinExistence type="predicted"/>
<protein>
    <submittedName>
        <fullName evidence="2">Uncharacterized protein</fullName>
    </submittedName>
</protein>
<feature type="compositionally biased region" description="Basic and acidic residues" evidence="1">
    <location>
        <begin position="28"/>
        <end position="50"/>
    </location>
</feature>
<feature type="compositionally biased region" description="Basic and acidic residues" evidence="1">
    <location>
        <begin position="73"/>
        <end position="91"/>
    </location>
</feature>
<gene>
    <name evidence="2" type="ORF">METZ01_LOCUS12620</name>
</gene>
<feature type="region of interest" description="Disordered" evidence="1">
    <location>
        <begin position="27"/>
        <end position="103"/>
    </location>
</feature>
<feature type="compositionally biased region" description="Low complexity" evidence="1">
    <location>
        <begin position="57"/>
        <end position="69"/>
    </location>
</feature>